<dbReference type="InterPro" id="IPR020603">
    <property type="entry name" value="MraZ_dom"/>
</dbReference>
<dbReference type="SUPFAM" id="SSF89447">
    <property type="entry name" value="AbrB/MazE/MraZ-like"/>
    <property type="match status" value="1"/>
</dbReference>
<dbReference type="InterPro" id="IPR035642">
    <property type="entry name" value="MraZ_N"/>
</dbReference>
<evidence type="ECO:0000256" key="2">
    <source>
        <dbReference type="ARBA" id="ARBA00022490"/>
    </source>
</evidence>
<name>A0AAW9HHI3_9ACTO</name>
<dbReference type="InterPro" id="IPR007159">
    <property type="entry name" value="SpoVT-AbrB_dom"/>
</dbReference>
<comment type="subcellular location">
    <subcellularLocation>
        <location evidence="7">Cytoplasm</location>
        <location evidence="7">Nucleoid</location>
    </subcellularLocation>
</comment>
<proteinExistence type="inferred from homology"/>
<dbReference type="PANTHER" id="PTHR34701:SF1">
    <property type="entry name" value="TRANSCRIPTIONAL REGULATOR MRAZ"/>
    <property type="match status" value="1"/>
</dbReference>
<evidence type="ECO:0000259" key="8">
    <source>
        <dbReference type="PROSITE" id="PS51740"/>
    </source>
</evidence>
<dbReference type="InterPro" id="IPR035644">
    <property type="entry name" value="MraZ_C"/>
</dbReference>
<comment type="subunit">
    <text evidence="7">Forms oligomers.</text>
</comment>
<comment type="caution">
    <text evidence="9">The sequence shown here is derived from an EMBL/GenBank/DDBJ whole genome shotgun (WGS) entry which is preliminary data.</text>
</comment>
<evidence type="ECO:0000256" key="7">
    <source>
        <dbReference type="HAMAP-Rule" id="MF_01008"/>
    </source>
</evidence>
<reference evidence="9" key="1">
    <citation type="submission" date="2023-10" db="EMBL/GenBank/DDBJ databases">
        <title>Whole Genome based description of the genera Actinobaculum and Actinotignum reveals a complex phylogenetic relationship within the species included in the genus Actinotignum.</title>
        <authorList>
            <person name="Jensen C.S."/>
            <person name="Dargis R."/>
            <person name="Kemp M."/>
            <person name="Christensen J.J."/>
        </authorList>
    </citation>
    <scope>NUCLEOTIDE SEQUENCE</scope>
    <source>
        <strain evidence="9">SLA_B245</strain>
    </source>
</reference>
<dbReference type="Proteomes" id="UP001288320">
    <property type="component" value="Unassembled WGS sequence"/>
</dbReference>
<organism evidence="9 10">
    <name type="scientific">Actinotignum timonense</name>
    <dbReference type="NCBI Taxonomy" id="1870995"/>
    <lineage>
        <taxon>Bacteria</taxon>
        <taxon>Bacillati</taxon>
        <taxon>Actinomycetota</taxon>
        <taxon>Actinomycetes</taxon>
        <taxon>Actinomycetales</taxon>
        <taxon>Actinomycetaceae</taxon>
        <taxon>Actinotignum</taxon>
    </lineage>
</organism>
<dbReference type="GO" id="GO:2000143">
    <property type="term" value="P:negative regulation of DNA-templated transcription initiation"/>
    <property type="evidence" value="ECO:0007669"/>
    <property type="project" value="TreeGrafter"/>
</dbReference>
<sequence>MFLGTYEPKLDDKGRIILPAKFRDQLQGGLVMTRGQEHCIYVFPLADFVELQQTLAKAPLTSKEARSYTRVLLSGAVDDIPDKQGRITIPAMLRSYASLDRNLAVIGTGNRVEIWDSAAWAAYLEDQESAFADREEEVIPGLF</sequence>
<accession>A0AAW9HHI3</accession>
<keyword evidence="4 7" id="KW-0805">Transcription regulation</keyword>
<dbReference type="GO" id="GO:0009295">
    <property type="term" value="C:nucleoid"/>
    <property type="evidence" value="ECO:0007669"/>
    <property type="project" value="UniProtKB-SubCell"/>
</dbReference>
<dbReference type="NCBIfam" id="TIGR00242">
    <property type="entry name" value="division/cell wall cluster transcriptional repressor MraZ"/>
    <property type="match status" value="1"/>
</dbReference>
<dbReference type="GO" id="GO:0005737">
    <property type="term" value="C:cytoplasm"/>
    <property type="evidence" value="ECO:0007669"/>
    <property type="project" value="UniProtKB-UniRule"/>
</dbReference>
<evidence type="ECO:0000256" key="6">
    <source>
        <dbReference type="ARBA" id="ARBA00023163"/>
    </source>
</evidence>
<keyword evidence="3" id="KW-0677">Repeat</keyword>
<evidence type="ECO:0000256" key="1">
    <source>
        <dbReference type="ARBA" id="ARBA00013860"/>
    </source>
</evidence>
<protein>
    <recommendedName>
        <fullName evidence="1 7">Transcriptional regulator MraZ</fullName>
    </recommendedName>
</protein>
<dbReference type="InterPro" id="IPR003444">
    <property type="entry name" value="MraZ"/>
</dbReference>
<evidence type="ECO:0000313" key="10">
    <source>
        <dbReference type="Proteomes" id="UP001288320"/>
    </source>
</evidence>
<dbReference type="PROSITE" id="PS51740">
    <property type="entry name" value="SPOVT_ABRB"/>
    <property type="match status" value="1"/>
</dbReference>
<comment type="similarity">
    <text evidence="7">Belongs to the MraZ family.</text>
</comment>
<dbReference type="InterPro" id="IPR037914">
    <property type="entry name" value="SpoVT-AbrB_sf"/>
</dbReference>
<evidence type="ECO:0000256" key="4">
    <source>
        <dbReference type="ARBA" id="ARBA00023015"/>
    </source>
</evidence>
<dbReference type="HAMAP" id="MF_01008">
    <property type="entry name" value="MraZ"/>
    <property type="match status" value="1"/>
</dbReference>
<gene>
    <name evidence="7 9" type="primary">mraZ</name>
    <name evidence="9" type="ORF">R6G74_00305</name>
</gene>
<dbReference type="GeneID" id="92813966"/>
<dbReference type="EMBL" id="JAWNFV010000001">
    <property type="protein sequence ID" value="MDY5139760.1"/>
    <property type="molecule type" value="Genomic_DNA"/>
</dbReference>
<evidence type="ECO:0000256" key="5">
    <source>
        <dbReference type="ARBA" id="ARBA00023125"/>
    </source>
</evidence>
<dbReference type="CDD" id="cd16321">
    <property type="entry name" value="MraZ_C"/>
    <property type="match status" value="1"/>
</dbReference>
<feature type="domain" description="SpoVT-AbrB" evidence="8">
    <location>
        <begin position="5"/>
        <end position="47"/>
    </location>
</feature>
<keyword evidence="2 7" id="KW-0963">Cytoplasm</keyword>
<evidence type="ECO:0000313" key="9">
    <source>
        <dbReference type="EMBL" id="MDY5139760.1"/>
    </source>
</evidence>
<dbReference type="CDD" id="cd16320">
    <property type="entry name" value="MraZ_N"/>
    <property type="match status" value="1"/>
</dbReference>
<keyword evidence="6 7" id="KW-0804">Transcription</keyword>
<evidence type="ECO:0000256" key="3">
    <source>
        <dbReference type="ARBA" id="ARBA00022737"/>
    </source>
</evidence>
<dbReference type="GO" id="GO:0003700">
    <property type="term" value="F:DNA-binding transcription factor activity"/>
    <property type="evidence" value="ECO:0007669"/>
    <property type="project" value="UniProtKB-UniRule"/>
</dbReference>
<dbReference type="InterPro" id="IPR038619">
    <property type="entry name" value="MraZ_sf"/>
</dbReference>
<dbReference type="PANTHER" id="PTHR34701">
    <property type="entry name" value="TRANSCRIPTIONAL REGULATOR MRAZ"/>
    <property type="match status" value="1"/>
</dbReference>
<dbReference type="AlphaFoldDB" id="A0AAW9HHI3"/>
<keyword evidence="5 7" id="KW-0238">DNA-binding</keyword>
<dbReference type="GO" id="GO:0000976">
    <property type="term" value="F:transcription cis-regulatory region binding"/>
    <property type="evidence" value="ECO:0007669"/>
    <property type="project" value="TreeGrafter"/>
</dbReference>
<dbReference type="RefSeq" id="WP_087070949.1">
    <property type="nucleotide sequence ID" value="NZ_CAUPFC010000001.1"/>
</dbReference>
<dbReference type="Pfam" id="PF02381">
    <property type="entry name" value="MraZ"/>
    <property type="match status" value="2"/>
</dbReference>
<dbReference type="Gene3D" id="3.40.1550.20">
    <property type="entry name" value="Transcriptional regulator MraZ domain"/>
    <property type="match status" value="1"/>
</dbReference>